<gene>
    <name evidence="2" type="ORF">COO91_09238</name>
</gene>
<dbReference type="AlphaFoldDB" id="A0A2K8T626"/>
<dbReference type="Gene3D" id="3.30.300.20">
    <property type="match status" value="1"/>
</dbReference>
<comment type="similarity">
    <text evidence="1">Belongs to the OsmC/Ohr family.</text>
</comment>
<dbReference type="RefSeq" id="WP_100903356.1">
    <property type="nucleotide sequence ID" value="NZ_CAWNNC010000004.1"/>
</dbReference>
<dbReference type="OrthoDB" id="9797508at2"/>
<dbReference type="GO" id="GO:0006979">
    <property type="term" value="P:response to oxidative stress"/>
    <property type="evidence" value="ECO:0007669"/>
    <property type="project" value="InterPro"/>
</dbReference>
<dbReference type="PANTHER" id="PTHR33797:SF2">
    <property type="entry name" value="ORGANIC HYDROPEROXIDE RESISTANCE PROTEIN-LIKE"/>
    <property type="match status" value="1"/>
</dbReference>
<sequence length="164" mass="17184">MNPNIRELMQQLGQQYEGAVMKPLYTAVVTVTPGQEGHARMSGYARSDDGLLDLNLAFPTKLGGHGQGTNPEQLFAAGYAACFHGTLALVSTKAGIDASTATVTCAVTIGRDPADGGYILSAKLTVALPGEDRETSEQVVAQAYKLCPYSKAIHGNVDVEVTVA</sequence>
<dbReference type="Proteomes" id="UP000232003">
    <property type="component" value="Plasmid pNFSY03"/>
</dbReference>
<dbReference type="Pfam" id="PF02566">
    <property type="entry name" value="OsmC"/>
    <property type="match status" value="1"/>
</dbReference>
<dbReference type="InterPro" id="IPR036102">
    <property type="entry name" value="OsmC/Ohrsf"/>
</dbReference>
<proteinExistence type="inferred from homology"/>
<geneLocation type="plasmid" evidence="3">
    <name>pnfsy03</name>
</geneLocation>
<evidence type="ECO:0000256" key="1">
    <source>
        <dbReference type="ARBA" id="ARBA00007378"/>
    </source>
</evidence>
<dbReference type="SUPFAM" id="SSF82784">
    <property type="entry name" value="OsmC-like"/>
    <property type="match status" value="1"/>
</dbReference>
<evidence type="ECO:0000313" key="3">
    <source>
        <dbReference type="Proteomes" id="UP000232003"/>
    </source>
</evidence>
<dbReference type="InterPro" id="IPR019953">
    <property type="entry name" value="OHR"/>
</dbReference>
<dbReference type="InterPro" id="IPR015946">
    <property type="entry name" value="KH_dom-like_a/b"/>
</dbReference>
<organism evidence="2 3">
    <name type="scientific">Nostoc flagelliforme CCNUN1</name>
    <dbReference type="NCBI Taxonomy" id="2038116"/>
    <lineage>
        <taxon>Bacteria</taxon>
        <taxon>Bacillati</taxon>
        <taxon>Cyanobacteriota</taxon>
        <taxon>Cyanophyceae</taxon>
        <taxon>Nostocales</taxon>
        <taxon>Nostocaceae</taxon>
        <taxon>Nostoc</taxon>
    </lineage>
</organism>
<keyword evidence="3" id="KW-1185">Reference proteome</keyword>
<dbReference type="NCBIfam" id="TIGR03561">
    <property type="entry name" value="organ_hyd_perox"/>
    <property type="match status" value="1"/>
</dbReference>
<reference evidence="2 3" key="1">
    <citation type="submission" date="2017-11" db="EMBL/GenBank/DDBJ databases">
        <title>Complete genome of a free-living desiccation-tolerant cyanobacterium and its photosynthetic adaptation to extreme terrestrial habitat.</title>
        <authorList>
            <person name="Shang J."/>
        </authorList>
    </citation>
    <scope>NUCLEOTIDE SEQUENCE [LARGE SCALE GENOMIC DNA]</scope>
    <source>
        <strain evidence="2 3">CCNUN1</strain>
        <plasmid evidence="3">pnfsy03</plasmid>
    </source>
</reference>
<dbReference type="KEGG" id="nfl:COO91_09238"/>
<dbReference type="InterPro" id="IPR003718">
    <property type="entry name" value="OsmC/Ohr_fam"/>
</dbReference>
<evidence type="ECO:0000313" key="2">
    <source>
        <dbReference type="EMBL" id="AUB43080.1"/>
    </source>
</evidence>
<dbReference type="PANTHER" id="PTHR33797">
    <property type="entry name" value="ORGANIC HYDROPEROXIDE RESISTANCE PROTEIN-LIKE"/>
    <property type="match status" value="1"/>
</dbReference>
<name>A0A2K8T626_9NOSO</name>
<dbReference type="EMBL" id="CP024788">
    <property type="protein sequence ID" value="AUB43080.1"/>
    <property type="molecule type" value="Genomic_DNA"/>
</dbReference>
<dbReference type="Gene3D" id="2.20.25.10">
    <property type="match status" value="1"/>
</dbReference>
<keyword evidence="2" id="KW-0614">Plasmid</keyword>
<protein>
    <submittedName>
        <fullName evidence="2">Organic hydroperoxide reductase OsmC/OhrA</fullName>
    </submittedName>
</protein>
<accession>A0A2K8T626</accession>